<evidence type="ECO:0000259" key="1">
    <source>
        <dbReference type="Pfam" id="PF14280"/>
    </source>
</evidence>
<accession>A0A1Q6A2A4</accession>
<evidence type="ECO:0000313" key="3">
    <source>
        <dbReference type="Proteomes" id="UP000186720"/>
    </source>
</evidence>
<feature type="domain" description="DUF4365" evidence="1">
    <location>
        <begin position="35"/>
        <end position="152"/>
    </location>
</feature>
<evidence type="ECO:0000313" key="2">
    <source>
        <dbReference type="EMBL" id="OKS88102.1"/>
    </source>
</evidence>
<dbReference type="OrthoDB" id="779764at2"/>
<reference evidence="2 3" key="1">
    <citation type="submission" date="2016-11" db="EMBL/GenBank/DDBJ databases">
        <title>Whole Genome Sequencing of Mucilaginibacter polytrichastri RG4-7(T) isolated from the moss sample.</title>
        <authorList>
            <person name="Li Y."/>
        </authorList>
    </citation>
    <scope>NUCLEOTIDE SEQUENCE [LARGE SCALE GENOMIC DNA]</scope>
    <source>
        <strain evidence="2 3">RG4-7</strain>
    </source>
</reference>
<comment type="caution">
    <text evidence="2">The sequence shown here is derived from an EMBL/GenBank/DDBJ whole genome shotgun (WGS) entry which is preliminary data.</text>
</comment>
<dbReference type="STRING" id="1302689.RG47T_3566"/>
<protein>
    <recommendedName>
        <fullName evidence="1">DUF4365 domain-containing protein</fullName>
    </recommendedName>
</protein>
<name>A0A1Q6A2A4_9SPHI</name>
<sequence>MNRNPQLPRSSRQETLETDSRNRLAPLFNVELFELRPENLRDKGIDIIGEIKQDNAYTNFRFAIQLKATESVKKQKDGAMSYPIEVNNLQYLLNFGSPAFYILHDHPENQFYIASVAEVYRSLMSKHRPDQLPKTFKVKFIDLLNKAQFDRIYKETFDNGTLLKKLSSHIRMQSQNERPPTGFVIDELQDVYSVEQNIAFIEQVGHHLLNQHALPQIVDIEQRSHPRGKVSAIFNMICGVAYLHQANLFKAVELLKLAYNDRDSLHPEDRSMVAYQFFHAKYLLGLTDVEEFSKVAAEIMANEDAGTFLQLSNLHNQFVASKEPDQGKKLRTYYEGAMRIANKHPGFHDMRVVAYAKVLHAEAILLLHELAKNSLLTMGRKVDAFYDLVEADWLKFDEQFLNQLQALYGYALKHRNFPALSNLMMEKIEWEFAKIYHFHSFCSWNKDTLSIGTEVIEEDRVLLEKFLTDIDKIAETYDRLQQRENQFNCLRCKYEILDFLGNTEEAAQITEEMKTLISTYDMNALRRTYEQLLQGDIKHRKFMADLTERRAMVDRIAKNSGIYEHLYKDIDEEMNRVLKRQPEWSLTELFPLSYPGEKVSNE</sequence>
<organism evidence="2 3">
    <name type="scientific">Mucilaginibacter polytrichastri</name>
    <dbReference type="NCBI Taxonomy" id="1302689"/>
    <lineage>
        <taxon>Bacteria</taxon>
        <taxon>Pseudomonadati</taxon>
        <taxon>Bacteroidota</taxon>
        <taxon>Sphingobacteriia</taxon>
        <taxon>Sphingobacteriales</taxon>
        <taxon>Sphingobacteriaceae</taxon>
        <taxon>Mucilaginibacter</taxon>
    </lineage>
</organism>
<proteinExistence type="predicted"/>
<dbReference type="AlphaFoldDB" id="A0A1Q6A2A4"/>
<dbReference type="InterPro" id="IPR025375">
    <property type="entry name" value="DUF4365"/>
</dbReference>
<gene>
    <name evidence="2" type="ORF">RG47T_3566</name>
</gene>
<dbReference type="Proteomes" id="UP000186720">
    <property type="component" value="Unassembled WGS sequence"/>
</dbReference>
<keyword evidence="3" id="KW-1185">Reference proteome</keyword>
<dbReference type="EMBL" id="MPPL01000001">
    <property type="protein sequence ID" value="OKS88102.1"/>
    <property type="molecule type" value="Genomic_DNA"/>
</dbReference>
<dbReference type="Pfam" id="PF14280">
    <property type="entry name" value="DUF4365"/>
    <property type="match status" value="1"/>
</dbReference>
<dbReference type="RefSeq" id="WP_074490649.1">
    <property type="nucleotide sequence ID" value="NZ_FPAM01000010.1"/>
</dbReference>